<dbReference type="Proteomes" id="UP001501474">
    <property type="component" value="Unassembled WGS sequence"/>
</dbReference>
<feature type="compositionally biased region" description="Basic residues" evidence="1">
    <location>
        <begin position="68"/>
        <end position="84"/>
    </location>
</feature>
<sequence length="125" mass="13941">MSLPEEQRDPRTRERLALAPHEPGGGVPNIFTPHLIAIVMPVGQYRMMAFFLNATVWNWSPASPAPASRRRRGPRVLAPRRPRPARGGGIPIRPFRSASVDISHSEWNAPSRTRGGTRKAHLRTP</sequence>
<evidence type="ECO:0000313" key="3">
    <source>
        <dbReference type="Proteomes" id="UP001501474"/>
    </source>
</evidence>
<dbReference type="EMBL" id="BAAART010000034">
    <property type="protein sequence ID" value="GAA2224835.1"/>
    <property type="molecule type" value="Genomic_DNA"/>
</dbReference>
<reference evidence="2 3" key="1">
    <citation type="journal article" date="2019" name="Int. J. Syst. Evol. Microbiol.">
        <title>The Global Catalogue of Microorganisms (GCM) 10K type strain sequencing project: providing services to taxonomists for standard genome sequencing and annotation.</title>
        <authorList>
            <consortium name="The Broad Institute Genomics Platform"/>
            <consortium name="The Broad Institute Genome Sequencing Center for Infectious Disease"/>
            <person name="Wu L."/>
            <person name="Ma J."/>
        </authorList>
    </citation>
    <scope>NUCLEOTIDE SEQUENCE [LARGE SCALE GENOMIC DNA]</scope>
    <source>
        <strain evidence="2 3">JCM 3053</strain>
    </source>
</reference>
<organism evidence="2 3">
    <name type="scientific">Streptomyces indiaensis</name>
    <dbReference type="NCBI Taxonomy" id="284033"/>
    <lineage>
        <taxon>Bacteria</taxon>
        <taxon>Bacillati</taxon>
        <taxon>Actinomycetota</taxon>
        <taxon>Actinomycetes</taxon>
        <taxon>Kitasatosporales</taxon>
        <taxon>Streptomycetaceae</taxon>
        <taxon>Streptomyces</taxon>
    </lineage>
</organism>
<accession>A0ABN3D9M8</accession>
<evidence type="ECO:0000313" key="2">
    <source>
        <dbReference type="EMBL" id="GAA2224835.1"/>
    </source>
</evidence>
<feature type="compositionally biased region" description="Basic and acidic residues" evidence="1">
    <location>
        <begin position="1"/>
        <end position="16"/>
    </location>
</feature>
<evidence type="ECO:0000256" key="1">
    <source>
        <dbReference type="SAM" id="MobiDB-lite"/>
    </source>
</evidence>
<gene>
    <name evidence="2" type="ORF">GCM10010104_15590</name>
</gene>
<feature type="region of interest" description="Disordered" evidence="1">
    <location>
        <begin position="1"/>
        <end position="24"/>
    </location>
</feature>
<comment type="caution">
    <text evidence="2">The sequence shown here is derived from an EMBL/GenBank/DDBJ whole genome shotgun (WGS) entry which is preliminary data.</text>
</comment>
<keyword evidence="3" id="KW-1185">Reference proteome</keyword>
<feature type="compositionally biased region" description="Polar residues" evidence="1">
    <location>
        <begin position="100"/>
        <end position="111"/>
    </location>
</feature>
<proteinExistence type="predicted"/>
<name>A0ABN3D9M8_9ACTN</name>
<feature type="region of interest" description="Disordered" evidence="1">
    <location>
        <begin position="61"/>
        <end position="125"/>
    </location>
</feature>
<protein>
    <submittedName>
        <fullName evidence="2">Uncharacterized protein</fullName>
    </submittedName>
</protein>
<feature type="compositionally biased region" description="Basic residues" evidence="1">
    <location>
        <begin position="115"/>
        <end position="125"/>
    </location>
</feature>